<dbReference type="EMBL" id="MU268100">
    <property type="protein sequence ID" value="KAH7905920.1"/>
    <property type="molecule type" value="Genomic_DNA"/>
</dbReference>
<evidence type="ECO:0000313" key="2">
    <source>
        <dbReference type="Proteomes" id="UP000790377"/>
    </source>
</evidence>
<accession>A0ACB7ZXF8</accession>
<comment type="caution">
    <text evidence="1">The sequence shown here is derived from an EMBL/GenBank/DDBJ whole genome shotgun (WGS) entry which is preliminary data.</text>
</comment>
<protein>
    <submittedName>
        <fullName evidence="1">Uncharacterized protein</fullName>
    </submittedName>
</protein>
<gene>
    <name evidence="1" type="ORF">BJ138DRAFT_1017021</name>
</gene>
<reference evidence="1" key="1">
    <citation type="journal article" date="2021" name="New Phytol.">
        <title>Evolutionary innovations through gain and loss of genes in the ectomycorrhizal Boletales.</title>
        <authorList>
            <person name="Wu G."/>
            <person name="Miyauchi S."/>
            <person name="Morin E."/>
            <person name="Kuo A."/>
            <person name="Drula E."/>
            <person name="Varga T."/>
            <person name="Kohler A."/>
            <person name="Feng B."/>
            <person name="Cao Y."/>
            <person name="Lipzen A."/>
            <person name="Daum C."/>
            <person name="Hundley H."/>
            <person name="Pangilinan J."/>
            <person name="Johnson J."/>
            <person name="Barry K."/>
            <person name="LaButti K."/>
            <person name="Ng V."/>
            <person name="Ahrendt S."/>
            <person name="Min B."/>
            <person name="Choi I.G."/>
            <person name="Park H."/>
            <person name="Plett J.M."/>
            <person name="Magnuson J."/>
            <person name="Spatafora J.W."/>
            <person name="Nagy L.G."/>
            <person name="Henrissat B."/>
            <person name="Grigoriev I.V."/>
            <person name="Yang Z.L."/>
            <person name="Xu J."/>
            <person name="Martin F.M."/>
        </authorList>
    </citation>
    <scope>NUCLEOTIDE SEQUENCE</scope>
    <source>
        <strain evidence="1">ATCC 28755</strain>
    </source>
</reference>
<sequence length="251" mass="28531">MKPLRDFKIAKSPSIKKVSLDEITEDYGASYFKAALARYVVQLTKPDLRAGQAERAASSLVLPFSHIPVFFKIRYNVINARGFKDENHTVDSVHVRPKRKDGHGREVPSRFDTVLVNLNNGRAGEQGVHGYRVAQVRVIFSLSEQVHRFLFPPELRVPQHLAYVEWFSPFTAPDANHGMYKVSRSQTRNHEGDLERLVSVIPVGNIHRSVHLIPRFGPVAPRNWSSSNVLDLCTTFFVNPYTDRHAYLSIS</sequence>
<dbReference type="Proteomes" id="UP000790377">
    <property type="component" value="Unassembled WGS sequence"/>
</dbReference>
<proteinExistence type="predicted"/>
<organism evidence="1 2">
    <name type="scientific">Hygrophoropsis aurantiaca</name>
    <dbReference type="NCBI Taxonomy" id="72124"/>
    <lineage>
        <taxon>Eukaryota</taxon>
        <taxon>Fungi</taxon>
        <taxon>Dikarya</taxon>
        <taxon>Basidiomycota</taxon>
        <taxon>Agaricomycotina</taxon>
        <taxon>Agaricomycetes</taxon>
        <taxon>Agaricomycetidae</taxon>
        <taxon>Boletales</taxon>
        <taxon>Coniophorineae</taxon>
        <taxon>Hygrophoropsidaceae</taxon>
        <taxon>Hygrophoropsis</taxon>
    </lineage>
</organism>
<name>A0ACB7ZXF8_9AGAM</name>
<evidence type="ECO:0000313" key="1">
    <source>
        <dbReference type="EMBL" id="KAH7905920.1"/>
    </source>
</evidence>
<keyword evidence="2" id="KW-1185">Reference proteome</keyword>